<feature type="domain" description="Toprim" evidence="15">
    <location>
        <begin position="247"/>
        <end position="328"/>
    </location>
</feature>
<comment type="subunit">
    <text evidence="12">Monomer. Interacts with DnaB.</text>
</comment>
<dbReference type="CDD" id="cd03364">
    <property type="entry name" value="TOPRIM_DnaG_primases"/>
    <property type="match status" value="1"/>
</dbReference>
<dbReference type="InterPro" id="IPR019475">
    <property type="entry name" value="DNA_primase_DnaB-bd"/>
</dbReference>
<dbReference type="InterPro" id="IPR037068">
    <property type="entry name" value="DNA_primase_core_N_sf"/>
</dbReference>
<dbReference type="Gene3D" id="3.90.580.10">
    <property type="entry name" value="Zinc finger, CHC2-type domain"/>
    <property type="match status" value="1"/>
</dbReference>
<dbReference type="SMART" id="SM00493">
    <property type="entry name" value="TOPRIM"/>
    <property type="match status" value="1"/>
</dbReference>
<dbReference type="FunFam" id="3.90.580.10:FF:000001">
    <property type="entry name" value="DNA primase"/>
    <property type="match status" value="1"/>
</dbReference>
<dbReference type="GO" id="GO:0003677">
    <property type="term" value="F:DNA binding"/>
    <property type="evidence" value="ECO:0007669"/>
    <property type="project" value="UniProtKB-KW"/>
</dbReference>
<dbReference type="InterPro" id="IPR034151">
    <property type="entry name" value="TOPRIM_DnaG_bac"/>
</dbReference>
<protein>
    <recommendedName>
        <fullName evidence="12 13">DNA primase</fullName>
        <ecNumber evidence="12">2.7.7.101</ecNumber>
    </recommendedName>
</protein>
<comment type="catalytic activity">
    <reaction evidence="12">
        <text>ssDNA + n NTP = ssDNA/pppN(pN)n-1 hybrid + (n-1) diphosphate.</text>
        <dbReference type="EC" id="2.7.7.101"/>
    </reaction>
</comment>
<dbReference type="InterPro" id="IPR006171">
    <property type="entry name" value="TOPRIM_dom"/>
</dbReference>
<dbReference type="Gene3D" id="3.90.980.10">
    <property type="entry name" value="DNA primase, catalytic core, N-terminal domain"/>
    <property type="match status" value="1"/>
</dbReference>
<keyword evidence="3 12" id="KW-0808">Transferase</keyword>
<comment type="similarity">
    <text evidence="12 13">Belongs to the DnaG primase family.</text>
</comment>
<evidence type="ECO:0000256" key="9">
    <source>
        <dbReference type="ARBA" id="ARBA00022842"/>
    </source>
</evidence>
<dbReference type="GO" id="GO:0003899">
    <property type="term" value="F:DNA-directed RNA polymerase activity"/>
    <property type="evidence" value="ECO:0007669"/>
    <property type="project" value="UniProtKB-UniRule"/>
</dbReference>
<evidence type="ECO:0000256" key="4">
    <source>
        <dbReference type="ARBA" id="ARBA00022695"/>
    </source>
</evidence>
<keyword evidence="4 12" id="KW-0548">Nucleotidyltransferase</keyword>
<dbReference type="InterPro" id="IPR050219">
    <property type="entry name" value="DnaG_primase"/>
</dbReference>
<dbReference type="Pfam" id="PF01807">
    <property type="entry name" value="Zn_ribbon_DnaG"/>
    <property type="match status" value="1"/>
</dbReference>
<keyword evidence="9" id="KW-0460">Magnesium</keyword>
<dbReference type="Pfam" id="PF13155">
    <property type="entry name" value="Toprim_2"/>
    <property type="match status" value="1"/>
</dbReference>
<dbReference type="GO" id="GO:0005737">
    <property type="term" value="C:cytoplasm"/>
    <property type="evidence" value="ECO:0007669"/>
    <property type="project" value="TreeGrafter"/>
</dbReference>
<keyword evidence="8 12" id="KW-0862">Zinc</keyword>
<gene>
    <name evidence="12 16" type="primary">dnaG</name>
    <name evidence="16" type="ORF">UT28_C0001G0558</name>
</gene>
<evidence type="ECO:0000256" key="7">
    <source>
        <dbReference type="ARBA" id="ARBA00022771"/>
    </source>
</evidence>
<evidence type="ECO:0000256" key="5">
    <source>
        <dbReference type="ARBA" id="ARBA00022705"/>
    </source>
</evidence>
<dbReference type="InterPro" id="IPR002694">
    <property type="entry name" value="Znf_CHC2"/>
</dbReference>
<comment type="cofactor">
    <cofactor evidence="12 13 14">
        <name>Zn(2+)</name>
        <dbReference type="ChEBI" id="CHEBI:29105"/>
    </cofactor>
    <text evidence="12 13 14">Binds 1 zinc ion per monomer.</text>
</comment>
<evidence type="ECO:0000256" key="6">
    <source>
        <dbReference type="ARBA" id="ARBA00022723"/>
    </source>
</evidence>
<evidence type="ECO:0000256" key="2">
    <source>
        <dbReference type="ARBA" id="ARBA00022515"/>
    </source>
</evidence>
<dbReference type="EMBL" id="CP011213">
    <property type="protein sequence ID" value="AKM82362.1"/>
    <property type="molecule type" value="Genomic_DNA"/>
</dbReference>
<dbReference type="GO" id="GO:0000428">
    <property type="term" value="C:DNA-directed RNA polymerase complex"/>
    <property type="evidence" value="ECO:0007669"/>
    <property type="project" value="UniProtKB-KW"/>
</dbReference>
<dbReference type="GO" id="GO:0008270">
    <property type="term" value="F:zinc ion binding"/>
    <property type="evidence" value="ECO:0007669"/>
    <property type="project" value="UniProtKB-UniRule"/>
</dbReference>
<dbReference type="SUPFAM" id="SSF57783">
    <property type="entry name" value="Zinc beta-ribbon"/>
    <property type="match status" value="1"/>
</dbReference>
<sequence>MDEIEQIKQRIDIVELISSYLTVKKAGTSYRSLCPFHNEKTPSMMISPERQTFKCFGCNEGGDIFEFVMKMENLSFREALEMLAQRAGVKLERYKPKNSEQEANNSNKKTRLFQINALSAQVFHKILMTHSSAEQARAYLKKRKLTEQTQKDFLIGYAPSSRALKSFLLKRGFTEAEIQEAGSPDRFYKRIMFPITDVMGNVLGFTGRVLEADIQPKYLNTPETVIFHKGRILYNLVRARGEIKMKKETVVVEGQMDVISSYQAGVQNVVATSGTALTEDHLQILYRYTPNISFAFDADSAGLSTAKKAYEMAIVQGFNVKMVEIKDFKDPGEMIEKDPDLWIQTVEKAKPVINWFFDLAFSKKDELTSVDKKEIAKELLPIIKKIPDSIEQAHFVEILAKKLMLPDKIIFEALNRVAGKTEKTSKKPQESEYYKTTMEEVLIGILASKKEILEEILPIVSIDDFDNIWCKTVYSTLLNWYNNSRKTDDLGKFLTSHLKPQEYKKLELILMEVEKDYAEESLPAAKDIASRIKENRREKLKDKFAKEIGQAEEKGDKEKLKELIKEFQDAIK</sequence>
<dbReference type="SMART" id="SM00400">
    <property type="entry name" value="ZnF_CHCC"/>
    <property type="match status" value="1"/>
</dbReference>
<dbReference type="Gene3D" id="3.40.1360.10">
    <property type="match status" value="1"/>
</dbReference>
<dbReference type="InterPro" id="IPR036977">
    <property type="entry name" value="DNA_primase_Znf_CHC2"/>
</dbReference>
<evidence type="ECO:0000259" key="15">
    <source>
        <dbReference type="PROSITE" id="PS50880"/>
    </source>
</evidence>
<dbReference type="Proteomes" id="UP000035648">
    <property type="component" value="Chromosome"/>
</dbReference>
<dbReference type="GO" id="GO:0006269">
    <property type="term" value="P:DNA replication, synthesis of primer"/>
    <property type="evidence" value="ECO:0007669"/>
    <property type="project" value="UniProtKB-UniRule"/>
</dbReference>
<keyword evidence="11 12" id="KW-0804">Transcription</keyword>
<proteinExistence type="inferred from homology"/>
<evidence type="ECO:0000256" key="3">
    <source>
        <dbReference type="ARBA" id="ARBA00022679"/>
    </source>
</evidence>
<dbReference type="PANTHER" id="PTHR30313">
    <property type="entry name" value="DNA PRIMASE"/>
    <property type="match status" value="1"/>
</dbReference>
<dbReference type="NCBIfam" id="TIGR01391">
    <property type="entry name" value="dnaG"/>
    <property type="match status" value="1"/>
</dbReference>
<dbReference type="Pfam" id="PF08275">
    <property type="entry name" value="DNAG_N"/>
    <property type="match status" value="1"/>
</dbReference>
<dbReference type="SUPFAM" id="SSF56731">
    <property type="entry name" value="DNA primase core"/>
    <property type="match status" value="1"/>
</dbReference>
<dbReference type="GO" id="GO:1990077">
    <property type="term" value="C:primosome complex"/>
    <property type="evidence" value="ECO:0007669"/>
    <property type="project" value="UniProtKB-KW"/>
</dbReference>
<keyword evidence="2 12" id="KW-0639">Primosome</keyword>
<dbReference type="STRING" id="1618337.UT28_C0001G0558"/>
<dbReference type="KEGG" id="bbgw:UT28_C0001G0558"/>
<keyword evidence="6 12" id="KW-0479">Metal-binding</keyword>
<accession>A0A0G4B5S7</accession>
<evidence type="ECO:0000256" key="8">
    <source>
        <dbReference type="ARBA" id="ARBA00022833"/>
    </source>
</evidence>
<keyword evidence="5 12" id="KW-0235">DNA replication</keyword>
<evidence type="ECO:0000256" key="13">
    <source>
        <dbReference type="PIRNR" id="PIRNR002811"/>
    </source>
</evidence>
<dbReference type="InterPro" id="IPR006295">
    <property type="entry name" value="DNA_primase_DnaG"/>
</dbReference>
<reference evidence="16 17" key="1">
    <citation type="journal article" date="2015" name="Nature">
        <title>rRNA introns, odd ribosomes, and small enigmatic genomes across a large radiation of phyla.</title>
        <authorList>
            <person name="Brown C.T."/>
            <person name="Hug L.A."/>
            <person name="Thomas B.C."/>
            <person name="Sharon I."/>
            <person name="Castelle C.J."/>
            <person name="Singh A."/>
            <person name="Wilkins M.J."/>
            <person name="Williams K.H."/>
            <person name="Banfield J.F."/>
        </authorList>
    </citation>
    <scope>NUCLEOTIDE SEQUENCE [LARGE SCALE GENOMIC DNA]</scope>
</reference>
<feature type="zinc finger region" description="CHC2-type" evidence="12 14">
    <location>
        <begin position="34"/>
        <end position="58"/>
    </location>
</feature>
<dbReference type="PATRIC" id="fig|1618337.4.peg.562"/>
<dbReference type="PROSITE" id="PS50880">
    <property type="entry name" value="TOPRIM"/>
    <property type="match status" value="1"/>
</dbReference>
<evidence type="ECO:0000313" key="16">
    <source>
        <dbReference type="EMBL" id="AKM82362.1"/>
    </source>
</evidence>
<dbReference type="AlphaFoldDB" id="A0A0G4B5S7"/>
<keyword evidence="10 12" id="KW-0238">DNA-binding</keyword>
<name>A0A0G4B5S7_9BACT</name>
<dbReference type="EC" id="2.7.7.101" evidence="12"/>
<evidence type="ECO:0000256" key="11">
    <source>
        <dbReference type="ARBA" id="ARBA00023163"/>
    </source>
</evidence>
<keyword evidence="1 12" id="KW-0240">DNA-directed RNA polymerase</keyword>
<dbReference type="InterPro" id="IPR013264">
    <property type="entry name" value="DNAG_N"/>
</dbReference>
<dbReference type="PIRSF" id="PIRSF002811">
    <property type="entry name" value="DnaG"/>
    <property type="match status" value="1"/>
</dbReference>
<dbReference type="HAMAP" id="MF_00974">
    <property type="entry name" value="DNA_primase_DnaG"/>
    <property type="match status" value="1"/>
</dbReference>
<evidence type="ECO:0000256" key="14">
    <source>
        <dbReference type="PIRSR" id="PIRSR002811-1"/>
    </source>
</evidence>
<dbReference type="InterPro" id="IPR016136">
    <property type="entry name" value="DNA_helicase_N/primase_C"/>
</dbReference>
<evidence type="ECO:0000256" key="1">
    <source>
        <dbReference type="ARBA" id="ARBA00022478"/>
    </source>
</evidence>
<evidence type="ECO:0000256" key="12">
    <source>
        <dbReference type="HAMAP-Rule" id="MF_00974"/>
    </source>
</evidence>
<dbReference type="Pfam" id="PF10410">
    <property type="entry name" value="DnaB_bind"/>
    <property type="match status" value="1"/>
</dbReference>
<comment type="domain">
    <text evidence="12">Contains an N-terminal zinc-binding domain, a central core domain that contains the primase activity, and a C-terminal DnaB-binding domain.</text>
</comment>
<keyword evidence="7 12" id="KW-0863">Zinc-finger</keyword>
<organism evidence="16 17">
    <name type="scientific">Berkelbacteria bacterium GW2011_GWE1_39_12</name>
    <dbReference type="NCBI Taxonomy" id="1618337"/>
    <lineage>
        <taxon>Bacteria</taxon>
        <taxon>Candidatus Berkelbacteria</taxon>
    </lineage>
</organism>
<evidence type="ECO:0000256" key="10">
    <source>
        <dbReference type="ARBA" id="ARBA00023125"/>
    </source>
</evidence>
<dbReference type="InterPro" id="IPR030846">
    <property type="entry name" value="DnaG_bac"/>
</dbReference>
<dbReference type="Gene3D" id="1.10.860.10">
    <property type="entry name" value="DNAb Helicase, Chain A"/>
    <property type="match status" value="1"/>
</dbReference>
<dbReference type="PANTHER" id="PTHR30313:SF2">
    <property type="entry name" value="DNA PRIMASE"/>
    <property type="match status" value="1"/>
</dbReference>
<evidence type="ECO:0000313" key="17">
    <source>
        <dbReference type="Proteomes" id="UP000035648"/>
    </source>
</evidence>
<comment type="function">
    <text evidence="12 13">RNA polymerase that catalyzes the synthesis of short RNA molecules used as primers for DNA polymerase during DNA replication.</text>
</comment>